<evidence type="ECO:0000259" key="2">
    <source>
        <dbReference type="Pfam" id="PF00501"/>
    </source>
</evidence>
<dbReference type="Proteomes" id="UP000323000">
    <property type="component" value="Chromosome 11"/>
</dbReference>
<dbReference type="PANTHER" id="PTHR24096">
    <property type="entry name" value="LONG-CHAIN-FATTY-ACID--COA LIGASE"/>
    <property type="match status" value="1"/>
</dbReference>
<dbReference type="Pfam" id="PF00501">
    <property type="entry name" value="AMP-binding"/>
    <property type="match status" value="1"/>
</dbReference>
<sequence>MLCLHHLNHSPSPNSSFLASTPPPALTQLFSSAPGTGNCLSYSDLLFQTKSLALCLRKHYSLSKGDVAIILSPHSFRFPILSLALLSLGVIISPAMPGDSISDINRLVDLCNPTIAFTNSRASHKLPSHLPIVLLDSPEYLSFFTQYVDSNNVDSSVDVDSDDPVNQQDGASIFYSSGTSGPRKGVFLTHRNWIASTAATAQSYHIPSDSDQVLGRSSSSTPALVSLATRVYTAAYGLSVMMRAVFMGETLVFTGSKFEIERVLEAVDKYKPDYMPVSPSEIQQLWRSELTEKYDLSSLKFIQCSGAPLATEVADKFRAKFPNVKLAIRYGLTETTGAVANMRSLEELERVGSVGRLIEFMEAKIVDPVTAESLPSGHQGELWLRGPSIMKCYLGDDKATAEILDSEGWLKTGDLCYFDSQGFLFIVDRLKEVIKYNNIKIAPAELEHLLVSNHEIDDAVVVPYVST</sequence>
<dbReference type="AlphaFoldDB" id="A0A5C7H2Y0"/>
<evidence type="ECO:0000313" key="4">
    <source>
        <dbReference type="Proteomes" id="UP000323000"/>
    </source>
</evidence>
<organism evidence="3 4">
    <name type="scientific">Acer yangbiense</name>
    <dbReference type="NCBI Taxonomy" id="1000413"/>
    <lineage>
        <taxon>Eukaryota</taxon>
        <taxon>Viridiplantae</taxon>
        <taxon>Streptophyta</taxon>
        <taxon>Embryophyta</taxon>
        <taxon>Tracheophyta</taxon>
        <taxon>Spermatophyta</taxon>
        <taxon>Magnoliopsida</taxon>
        <taxon>eudicotyledons</taxon>
        <taxon>Gunneridae</taxon>
        <taxon>Pentapetalae</taxon>
        <taxon>rosids</taxon>
        <taxon>malvids</taxon>
        <taxon>Sapindales</taxon>
        <taxon>Sapindaceae</taxon>
        <taxon>Hippocastanoideae</taxon>
        <taxon>Acereae</taxon>
        <taxon>Acer</taxon>
    </lineage>
</organism>
<protein>
    <recommendedName>
        <fullName evidence="2">AMP-dependent synthetase/ligase domain-containing protein</fullName>
    </recommendedName>
</protein>
<dbReference type="SUPFAM" id="SSF56801">
    <property type="entry name" value="Acetyl-CoA synthetase-like"/>
    <property type="match status" value="1"/>
</dbReference>
<dbReference type="OrthoDB" id="10253869at2759"/>
<name>A0A5C7H2Y0_9ROSI</name>
<evidence type="ECO:0000313" key="3">
    <source>
        <dbReference type="EMBL" id="TXG51308.1"/>
    </source>
</evidence>
<reference evidence="4" key="1">
    <citation type="journal article" date="2019" name="Gigascience">
        <title>De novo genome assembly of the endangered Acer yangbiense, a plant species with extremely small populations endemic to Yunnan Province, China.</title>
        <authorList>
            <person name="Yang J."/>
            <person name="Wariss H.M."/>
            <person name="Tao L."/>
            <person name="Zhang R."/>
            <person name="Yun Q."/>
            <person name="Hollingsworth P."/>
            <person name="Dao Z."/>
            <person name="Luo G."/>
            <person name="Guo H."/>
            <person name="Ma Y."/>
            <person name="Sun W."/>
        </authorList>
    </citation>
    <scope>NUCLEOTIDE SEQUENCE [LARGE SCALE GENOMIC DNA]</scope>
    <source>
        <strain evidence="4">cv. Malutang</strain>
    </source>
</reference>
<gene>
    <name evidence="3" type="ORF">EZV62_023832</name>
</gene>
<comment type="caution">
    <text evidence="3">The sequence shown here is derived from an EMBL/GenBank/DDBJ whole genome shotgun (WGS) entry which is preliminary data.</text>
</comment>
<proteinExistence type="predicted"/>
<dbReference type="EMBL" id="VAHF01000011">
    <property type="protein sequence ID" value="TXG51308.1"/>
    <property type="molecule type" value="Genomic_DNA"/>
</dbReference>
<accession>A0A5C7H2Y0</accession>
<keyword evidence="4" id="KW-1185">Reference proteome</keyword>
<dbReference type="Gene3D" id="3.40.50.12780">
    <property type="entry name" value="N-terminal domain of ligase-like"/>
    <property type="match status" value="1"/>
</dbReference>
<dbReference type="InterPro" id="IPR000873">
    <property type="entry name" value="AMP-dep_synth/lig_dom"/>
</dbReference>
<dbReference type="GO" id="GO:0016405">
    <property type="term" value="F:CoA-ligase activity"/>
    <property type="evidence" value="ECO:0007669"/>
    <property type="project" value="TreeGrafter"/>
</dbReference>
<feature type="domain" description="AMP-dependent synthetase/ligase" evidence="2">
    <location>
        <begin position="35"/>
        <end position="394"/>
    </location>
</feature>
<evidence type="ECO:0000256" key="1">
    <source>
        <dbReference type="ARBA" id="ARBA00022598"/>
    </source>
</evidence>
<keyword evidence="1" id="KW-0436">Ligase</keyword>
<dbReference type="PANTHER" id="PTHR24096:SF251">
    <property type="entry name" value="4-COUMARATE--COA LIGASE-LIKE 9"/>
    <property type="match status" value="1"/>
</dbReference>
<dbReference type="InterPro" id="IPR042099">
    <property type="entry name" value="ANL_N_sf"/>
</dbReference>